<keyword evidence="8 10" id="KW-0411">Iron-sulfur</keyword>
<evidence type="ECO:0000256" key="1">
    <source>
        <dbReference type="ARBA" id="ARBA00001966"/>
    </source>
</evidence>
<dbReference type="PANTHER" id="PTHR13932:SF5">
    <property type="entry name" value="RADICAL S-ADENOSYL METHIONINE DOMAIN-CONTAINING PROTEIN 1, MITOCHONDRIAL"/>
    <property type="match status" value="1"/>
</dbReference>
<evidence type="ECO:0000256" key="7">
    <source>
        <dbReference type="ARBA" id="ARBA00023004"/>
    </source>
</evidence>
<keyword evidence="4 10" id="KW-0349">Heme</keyword>
<dbReference type="InterPro" id="IPR010723">
    <property type="entry name" value="HemN_C"/>
</dbReference>
<dbReference type="SUPFAM" id="SSF102114">
    <property type="entry name" value="Radical SAM enzymes"/>
    <property type="match status" value="1"/>
</dbReference>
<keyword evidence="9 10" id="KW-0143">Chaperone</keyword>
<dbReference type="Pfam" id="PF06969">
    <property type="entry name" value="HemN_C"/>
    <property type="match status" value="1"/>
</dbReference>
<dbReference type="SFLD" id="SFLDF00288">
    <property type="entry name" value="HemN-like__clustered_with_nucl"/>
    <property type="match status" value="1"/>
</dbReference>
<dbReference type="RefSeq" id="WP_323738679.1">
    <property type="nucleotide sequence ID" value="NZ_CP112932.1"/>
</dbReference>
<dbReference type="CDD" id="cd01335">
    <property type="entry name" value="Radical_SAM"/>
    <property type="match status" value="1"/>
</dbReference>
<dbReference type="InterPro" id="IPR007197">
    <property type="entry name" value="rSAM"/>
</dbReference>
<feature type="domain" description="Radical SAM core" evidence="11">
    <location>
        <begin position="1"/>
        <end position="237"/>
    </location>
</feature>
<evidence type="ECO:0000256" key="2">
    <source>
        <dbReference type="ARBA" id="ARBA00006100"/>
    </source>
</evidence>
<evidence type="ECO:0000256" key="5">
    <source>
        <dbReference type="ARBA" id="ARBA00022691"/>
    </source>
</evidence>
<dbReference type="PANTHER" id="PTHR13932">
    <property type="entry name" value="COPROPORPHYRINIGEN III OXIDASE"/>
    <property type="match status" value="1"/>
</dbReference>
<dbReference type="InterPro" id="IPR006638">
    <property type="entry name" value="Elp3/MiaA/NifB-like_rSAM"/>
</dbReference>
<dbReference type="SFLD" id="SFLDF00562">
    <property type="entry name" value="HemN-like__clustered_with_heat"/>
    <property type="match status" value="1"/>
</dbReference>
<dbReference type="EMBL" id="CP112932">
    <property type="protein sequence ID" value="WPY00625.1"/>
    <property type="molecule type" value="Genomic_DNA"/>
</dbReference>
<evidence type="ECO:0000256" key="8">
    <source>
        <dbReference type="ARBA" id="ARBA00023014"/>
    </source>
</evidence>
<dbReference type="InterPro" id="IPR058240">
    <property type="entry name" value="rSAM_sf"/>
</dbReference>
<dbReference type="Pfam" id="PF04055">
    <property type="entry name" value="Radical_SAM"/>
    <property type="match status" value="1"/>
</dbReference>
<comment type="cofactor">
    <cofactor evidence="1">
        <name>[4Fe-4S] cluster</name>
        <dbReference type="ChEBI" id="CHEBI:49883"/>
    </cofactor>
</comment>
<dbReference type="Gene3D" id="3.20.20.70">
    <property type="entry name" value="Aldolase class I"/>
    <property type="match status" value="1"/>
</dbReference>
<dbReference type="SFLD" id="SFLDS00029">
    <property type="entry name" value="Radical_SAM"/>
    <property type="match status" value="1"/>
</dbReference>
<keyword evidence="10" id="KW-0963">Cytoplasm</keyword>
<evidence type="ECO:0000256" key="4">
    <source>
        <dbReference type="ARBA" id="ARBA00022617"/>
    </source>
</evidence>
<keyword evidence="5 10" id="KW-0949">S-adenosyl-L-methionine</keyword>
<dbReference type="NCBIfam" id="NF005133">
    <property type="entry name" value="PRK06582.1"/>
    <property type="match status" value="1"/>
</dbReference>
<keyword evidence="7 10" id="KW-0408">Iron</keyword>
<sequence>MSNNISIYVHWPFCLAKCPYCDFNSHVAETINHDVWLKSYLQELDYFSSIFGGKYIKSIFFGGGTPSLMEPRVVQGIIEKISSLAIINNNTEITLEANPTSFEINKFKEFKTSGINRVSIGVQALKNKDLFKLGRQHDAGAARQAIIQANNIFDKVSFDLIYARSGQTLKEWQMELMEACELASGHISLYQLTVEKGTAFYKLFHDGKLSLPNNDLAAQMYEWTTEYLATQGYTRYEISNYAKDSYECVHNLTYWNYQSYLGIGPGAHSRIISKNSVCSIMMYHNPAKWLSAVLKSEAGIQSSANLSAIEAITECVMMGLRLKEGINIKNLWWLSDCVEMKDVINLDMVKYYYNLGLLIYSDKYIYFTNKGLMLHNYLVPRLLVSEYKLIS</sequence>
<accession>A0ABZ0UTV5</accession>
<protein>
    <recommendedName>
        <fullName evidence="3 10">Heme chaperone HemW</fullName>
    </recommendedName>
</protein>
<comment type="function">
    <text evidence="10">Probably acts as a heme chaperone, transferring heme to an unknown acceptor. Binds one molecule of heme per monomer, possibly covalently. Binds 1 [4Fe-4S] cluster. The cluster is coordinated with 3 cysteines and an exchangeable S-adenosyl-L-methionine.</text>
</comment>
<comment type="similarity">
    <text evidence="2">Belongs to the anaerobic coproporphyrinogen-III oxidase family. HemW subfamily.</text>
</comment>
<keyword evidence="10" id="KW-0004">4Fe-4S</keyword>
<keyword evidence="6 10" id="KW-0479">Metal-binding</keyword>
<name>A0ABZ0UTV5_9RICK</name>
<evidence type="ECO:0000256" key="6">
    <source>
        <dbReference type="ARBA" id="ARBA00022723"/>
    </source>
</evidence>
<dbReference type="NCBIfam" id="TIGR00539">
    <property type="entry name" value="hemN_rel"/>
    <property type="match status" value="1"/>
</dbReference>
<dbReference type="SFLD" id="SFLDG01065">
    <property type="entry name" value="anaerobic_coproporphyrinogen-I"/>
    <property type="match status" value="1"/>
</dbReference>
<dbReference type="InterPro" id="IPR013785">
    <property type="entry name" value="Aldolase_TIM"/>
</dbReference>
<reference evidence="12 13" key="1">
    <citation type="submission" date="2022-10" db="EMBL/GenBank/DDBJ databases">
        <title>Host association and intracellularity evolved multiple times independently in the Rickettsiales.</title>
        <authorList>
            <person name="Castelli M."/>
            <person name="Nardi T."/>
            <person name="Gammuto L."/>
            <person name="Bellinzona G."/>
            <person name="Sabaneyeva E."/>
            <person name="Potekhin A."/>
            <person name="Serra V."/>
            <person name="Petroni G."/>
            <person name="Sassera D."/>
        </authorList>
    </citation>
    <scope>NUCLEOTIDE SEQUENCE [LARGE SCALE GENOMIC DNA]</scope>
    <source>
        <strain evidence="12 13">Kr 154-4</strain>
    </source>
</reference>
<organism evidence="12 13">
    <name type="scientific">Candidatus Trichorickettsia mobilis</name>
    <dbReference type="NCBI Taxonomy" id="1346319"/>
    <lineage>
        <taxon>Bacteria</taxon>
        <taxon>Pseudomonadati</taxon>
        <taxon>Pseudomonadota</taxon>
        <taxon>Alphaproteobacteria</taxon>
        <taxon>Rickettsiales</taxon>
        <taxon>Rickettsiaceae</taxon>
        <taxon>Rickettsieae</taxon>
        <taxon>Candidatus Trichorickettsia</taxon>
    </lineage>
</organism>
<dbReference type="Proteomes" id="UP001326613">
    <property type="component" value="Chromosome"/>
</dbReference>
<dbReference type="PROSITE" id="PS51918">
    <property type="entry name" value="RADICAL_SAM"/>
    <property type="match status" value="1"/>
</dbReference>
<comment type="subcellular location">
    <subcellularLocation>
        <location evidence="10">Cytoplasm</location>
    </subcellularLocation>
</comment>
<gene>
    <name evidence="12" type="ORF">Trichorick_00508</name>
</gene>
<evidence type="ECO:0000313" key="13">
    <source>
        <dbReference type="Proteomes" id="UP001326613"/>
    </source>
</evidence>
<evidence type="ECO:0000256" key="9">
    <source>
        <dbReference type="ARBA" id="ARBA00023186"/>
    </source>
</evidence>
<evidence type="ECO:0000256" key="10">
    <source>
        <dbReference type="RuleBase" id="RU364116"/>
    </source>
</evidence>
<evidence type="ECO:0000256" key="3">
    <source>
        <dbReference type="ARBA" id="ARBA00017228"/>
    </source>
</evidence>
<dbReference type="InterPro" id="IPR004559">
    <property type="entry name" value="HemW-like"/>
</dbReference>
<keyword evidence="13" id="KW-1185">Reference proteome</keyword>
<evidence type="ECO:0000259" key="11">
    <source>
        <dbReference type="PROSITE" id="PS51918"/>
    </source>
</evidence>
<evidence type="ECO:0000313" key="12">
    <source>
        <dbReference type="EMBL" id="WPY00625.1"/>
    </source>
</evidence>
<dbReference type="InterPro" id="IPR034505">
    <property type="entry name" value="Coproporphyrinogen-III_oxidase"/>
</dbReference>
<proteinExistence type="inferred from homology"/>
<dbReference type="SMART" id="SM00729">
    <property type="entry name" value="Elp3"/>
    <property type="match status" value="1"/>
</dbReference>